<dbReference type="GO" id="GO:0008270">
    <property type="term" value="F:zinc ion binding"/>
    <property type="evidence" value="ECO:0007669"/>
    <property type="project" value="UniProtKB-KW"/>
</dbReference>
<dbReference type="Gene3D" id="3.30.1370.50">
    <property type="entry name" value="R3H-like domain"/>
    <property type="match status" value="1"/>
</dbReference>
<dbReference type="InterPro" id="IPR019787">
    <property type="entry name" value="Znf_PHD-finger"/>
</dbReference>
<evidence type="ECO:0000256" key="6">
    <source>
        <dbReference type="ARBA" id="ARBA00022833"/>
    </source>
</evidence>
<reference evidence="15" key="1">
    <citation type="submission" date="2024-06" db="EMBL/GenBank/DDBJ databases">
        <authorList>
            <person name="Liu X."/>
            <person name="Lenzi L."/>
            <person name="Haldenby T S."/>
            <person name="Uol C."/>
        </authorList>
    </citation>
    <scope>NUCLEOTIDE SEQUENCE</scope>
</reference>
<keyword evidence="7" id="KW-0805">Transcription regulation</keyword>
<dbReference type="CDD" id="cd06008">
    <property type="entry name" value="NF-X1-zinc-finger"/>
    <property type="match status" value="5"/>
</dbReference>
<dbReference type="GO" id="GO:0005634">
    <property type="term" value="C:nucleus"/>
    <property type="evidence" value="ECO:0007669"/>
    <property type="project" value="UniProtKB-SubCell"/>
</dbReference>
<evidence type="ECO:0000259" key="13">
    <source>
        <dbReference type="PROSITE" id="PS50089"/>
    </source>
</evidence>
<comment type="similarity">
    <text evidence="2">Belongs to the NFX1 family.</text>
</comment>
<dbReference type="PROSITE" id="PS51061">
    <property type="entry name" value="R3H"/>
    <property type="match status" value="1"/>
</dbReference>
<dbReference type="SUPFAM" id="SSF82708">
    <property type="entry name" value="R3H domain"/>
    <property type="match status" value="1"/>
</dbReference>
<feature type="domain" description="RING-type" evidence="13">
    <location>
        <begin position="226"/>
        <end position="284"/>
    </location>
</feature>
<dbReference type="GO" id="GO:0000977">
    <property type="term" value="F:RNA polymerase II transcription regulatory region sequence-specific DNA binding"/>
    <property type="evidence" value="ECO:0007669"/>
    <property type="project" value="TreeGrafter"/>
</dbReference>
<dbReference type="SMART" id="SM00184">
    <property type="entry name" value="RING"/>
    <property type="match status" value="1"/>
</dbReference>
<evidence type="ECO:0000256" key="8">
    <source>
        <dbReference type="ARBA" id="ARBA00023163"/>
    </source>
</evidence>
<proteinExistence type="inferred from homology"/>
<keyword evidence="5 10" id="KW-0863">Zinc-finger</keyword>
<dbReference type="InterPro" id="IPR036867">
    <property type="entry name" value="R3H_dom_sf"/>
</dbReference>
<dbReference type="InterPro" id="IPR019786">
    <property type="entry name" value="Zinc_finger_PHD-type_CS"/>
</dbReference>
<dbReference type="InterPro" id="IPR001841">
    <property type="entry name" value="Znf_RING"/>
</dbReference>
<feature type="region of interest" description="Disordered" evidence="11">
    <location>
        <begin position="109"/>
        <end position="200"/>
    </location>
</feature>
<dbReference type="InterPro" id="IPR001374">
    <property type="entry name" value="R3H_dom"/>
</dbReference>
<evidence type="ECO:0000256" key="9">
    <source>
        <dbReference type="ARBA" id="ARBA00023242"/>
    </source>
</evidence>
<feature type="compositionally biased region" description="Polar residues" evidence="11">
    <location>
        <begin position="158"/>
        <end position="176"/>
    </location>
</feature>
<accession>A0AAV2TF34</accession>
<dbReference type="InterPro" id="IPR000967">
    <property type="entry name" value="Znf_NFX1"/>
</dbReference>
<gene>
    <name evidence="15" type="ORF">CDAUBV1_LOCUS7063</name>
</gene>
<feature type="region of interest" description="Disordered" evidence="11">
    <location>
        <begin position="509"/>
        <end position="528"/>
    </location>
</feature>
<dbReference type="PANTHER" id="PTHR12360:SF12">
    <property type="entry name" value="TRANSCRIPTIONAL REPRESSOR NF-X1"/>
    <property type="match status" value="1"/>
</dbReference>
<feature type="domain" description="PHD-type" evidence="12">
    <location>
        <begin position="223"/>
        <end position="286"/>
    </location>
</feature>
<dbReference type="GO" id="GO:0000981">
    <property type="term" value="F:DNA-binding transcription factor activity, RNA polymerase II-specific"/>
    <property type="evidence" value="ECO:0007669"/>
    <property type="project" value="TreeGrafter"/>
</dbReference>
<evidence type="ECO:0000313" key="15">
    <source>
        <dbReference type="EMBL" id="CAL5133828.1"/>
    </source>
</evidence>
<dbReference type="SMART" id="SM00438">
    <property type="entry name" value="ZnF_NFX"/>
    <property type="match status" value="9"/>
</dbReference>
<dbReference type="PROSITE" id="PS50016">
    <property type="entry name" value="ZF_PHD_2"/>
    <property type="match status" value="1"/>
</dbReference>
<dbReference type="GO" id="GO:0000122">
    <property type="term" value="P:negative regulation of transcription by RNA polymerase II"/>
    <property type="evidence" value="ECO:0007669"/>
    <property type="project" value="TreeGrafter"/>
</dbReference>
<keyword evidence="6" id="KW-0862">Zinc</keyword>
<keyword evidence="9" id="KW-0539">Nucleus</keyword>
<keyword evidence="8" id="KW-0804">Transcription</keyword>
<keyword evidence="4" id="KW-0677">Repeat</keyword>
<feature type="compositionally biased region" description="Basic and acidic residues" evidence="11">
    <location>
        <begin position="125"/>
        <end position="134"/>
    </location>
</feature>
<dbReference type="Proteomes" id="UP001497525">
    <property type="component" value="Unassembled WGS sequence"/>
</dbReference>
<dbReference type="PANTHER" id="PTHR12360">
    <property type="entry name" value="NUCLEAR TRANSCRIPTION FACTOR, X-BOX BINDING 1 NFX1"/>
    <property type="match status" value="1"/>
</dbReference>
<evidence type="ECO:0000256" key="10">
    <source>
        <dbReference type="PROSITE-ProRule" id="PRU00175"/>
    </source>
</evidence>
<evidence type="ECO:0000256" key="7">
    <source>
        <dbReference type="ARBA" id="ARBA00023015"/>
    </source>
</evidence>
<name>A0AAV2TF34_CALDB</name>
<keyword evidence="3" id="KW-0479">Metal-binding</keyword>
<evidence type="ECO:0000259" key="12">
    <source>
        <dbReference type="PROSITE" id="PS50016"/>
    </source>
</evidence>
<feature type="compositionally biased region" description="Basic residues" evidence="11">
    <location>
        <begin position="135"/>
        <end position="148"/>
    </location>
</feature>
<dbReference type="SUPFAM" id="SSF57850">
    <property type="entry name" value="RING/U-box"/>
    <property type="match status" value="1"/>
</dbReference>
<evidence type="ECO:0000256" key="11">
    <source>
        <dbReference type="SAM" id="MobiDB-lite"/>
    </source>
</evidence>
<feature type="domain" description="R3H" evidence="14">
    <location>
        <begin position="1042"/>
        <end position="1113"/>
    </location>
</feature>
<evidence type="ECO:0008006" key="17">
    <source>
        <dbReference type="Google" id="ProtNLM"/>
    </source>
</evidence>
<evidence type="ECO:0000313" key="16">
    <source>
        <dbReference type="Proteomes" id="UP001497525"/>
    </source>
</evidence>
<evidence type="ECO:0000259" key="14">
    <source>
        <dbReference type="PROSITE" id="PS51061"/>
    </source>
</evidence>
<evidence type="ECO:0000256" key="2">
    <source>
        <dbReference type="ARBA" id="ARBA00007269"/>
    </source>
</evidence>
<evidence type="ECO:0000256" key="3">
    <source>
        <dbReference type="ARBA" id="ARBA00022723"/>
    </source>
</evidence>
<dbReference type="EMBL" id="CAXLJL010000157">
    <property type="protein sequence ID" value="CAL5133828.1"/>
    <property type="molecule type" value="Genomic_DNA"/>
</dbReference>
<organism evidence="15 16">
    <name type="scientific">Calicophoron daubneyi</name>
    <name type="common">Rumen fluke</name>
    <name type="synonym">Paramphistomum daubneyi</name>
    <dbReference type="NCBI Taxonomy" id="300641"/>
    <lineage>
        <taxon>Eukaryota</taxon>
        <taxon>Metazoa</taxon>
        <taxon>Spiralia</taxon>
        <taxon>Lophotrochozoa</taxon>
        <taxon>Platyhelminthes</taxon>
        <taxon>Trematoda</taxon>
        <taxon>Digenea</taxon>
        <taxon>Plagiorchiida</taxon>
        <taxon>Pronocephalata</taxon>
        <taxon>Paramphistomoidea</taxon>
        <taxon>Paramphistomidae</taxon>
        <taxon>Calicophoron</taxon>
    </lineage>
</organism>
<comment type="subcellular location">
    <subcellularLocation>
        <location evidence="1">Nucleus</location>
    </subcellularLocation>
</comment>
<dbReference type="Pfam" id="PF01424">
    <property type="entry name" value="R3H"/>
    <property type="match status" value="1"/>
</dbReference>
<dbReference type="PROSITE" id="PS50089">
    <property type="entry name" value="ZF_RING_2"/>
    <property type="match status" value="1"/>
</dbReference>
<sequence length="1180" mass="129154">MYPSGWGFTAPGGYRNAPLYERHRSYDWNGPSYYIPPNNRPPPSYSVTDRGYQTYSRQPAGLLYFQPNQSSLGYFCTEFGAYEVPRHQNRPDAPNYRFQCSGGFVRPNGFAMHPRTRHHAPTNIRQDRRLEPPNRGRKYKQGGLKHKANSKEVIADQAGQSSDAVDTDKSPLTASATAVPAAESKNRDDSPLSPEPASVPPLAASFSDKCLREKMIGQLRSGTYQCLICISNVRQREPIWSCSTCYHAFHLSCIKSWAKKCKYGTSAETNNVPVEQSWRCPTCQTKQDDSEKALDCYCFCGKMRNPEYHPARTSIPHGCDEVCGKLRKKFPPQTEIEIDHRFAYTCTHRCTELCHPGPCPTCIANVTLSCPCGRIQRAALCGDDPPPPCGNICGKSLSESCVDSALCAAGIHTCLSACHLGQCPPCPWIIETECYCNRSHLKVKCGSTEALKLTFSPDALKALEAASANFSSEEFHPTGYSGSATDSSSANPGDNAHLFSINLKKDNTSTPARLGAPPALGTDADLNDNTSVPNPEIEPPVVSIAPSFSCGLSCGRLLSCGNHDCPEPCHPGDCKPCALDPSRCLTCPCGRVPLSKLVASGDVSGDRTKCTDPIATCPNTCARPNPICGHSCPKLCHSGPCPPCKLSNTVTCRCGRTSREFICTQYAELCKTNGVYEFLCERICKKKKSCGRHKCKNKCCNLTIHSCSEICGRRLSCGKHSCEELCHPGPCGTCWRGVIYTEISCRCGYTVLQPPQPCGTGRPQCMSVCNRDHDCSHPVRHTCHDNPTCPPCTVLMTKECPGGHGVQFSLPCFQPVLSCGKVCGKHLPFCSHTCQNMCHAGDCLDIPSNSGNEYPSPLCSQTCQKPRPGCGHPCGLPCHEVKNWTCLQAASALARRKSDKTADHTATNLPPCEFLVDVVCSCGRRKDKLPCHEVQLKKCLIAHADDASKQCDTLKLEELRSDNKSSNPLVVLACDDTCTLITRVTQSANSRFADTTSWKRGLDEAGSATVCPGDSSEKLPFEPPDYPKALRDFALANFAFATNVERQLYSLVMQLLKSSRQADGEEVRVVNYHFPPMNKKKRQFIAELAEFYGIEAISFDPEPNRHVMVLAKRGCTRLPGGASDHRGSLTTLLQREFTGTFRVPEGIEMPTRSDERRPFLPPSSLTRTSYAQILSGGSQQ</sequence>
<dbReference type="SMART" id="SM00393">
    <property type="entry name" value="R3H"/>
    <property type="match status" value="1"/>
</dbReference>
<dbReference type="AlphaFoldDB" id="A0AAV2TF34"/>
<comment type="caution">
    <text evidence="15">The sequence shown here is derived from an EMBL/GenBank/DDBJ whole genome shotgun (WGS) entry which is preliminary data.</text>
</comment>
<evidence type="ECO:0000256" key="5">
    <source>
        <dbReference type="ARBA" id="ARBA00022771"/>
    </source>
</evidence>
<evidence type="ECO:0000256" key="1">
    <source>
        <dbReference type="ARBA" id="ARBA00004123"/>
    </source>
</evidence>
<evidence type="ECO:0000256" key="4">
    <source>
        <dbReference type="ARBA" id="ARBA00022737"/>
    </source>
</evidence>
<protein>
    <recommendedName>
        <fullName evidence="17">Shuttle craft</fullName>
    </recommendedName>
</protein>
<dbReference type="PROSITE" id="PS01359">
    <property type="entry name" value="ZF_PHD_1"/>
    <property type="match status" value="1"/>
</dbReference>
<dbReference type="InterPro" id="IPR034078">
    <property type="entry name" value="NFX1_fam"/>
</dbReference>
<dbReference type="Pfam" id="PF01422">
    <property type="entry name" value="zf-NF-X1"/>
    <property type="match status" value="7"/>
</dbReference>